<dbReference type="Proteomes" id="UP000241190">
    <property type="component" value="Unassembled WGS sequence"/>
</dbReference>
<evidence type="ECO:0000259" key="1">
    <source>
        <dbReference type="Pfam" id="PF24409"/>
    </source>
</evidence>
<gene>
    <name evidence="2" type="ORF">C9J52_09420</name>
</gene>
<accession>A0ABX5GSI5</accession>
<evidence type="ECO:0000313" key="2">
    <source>
        <dbReference type="EMBL" id="PSW96638.1"/>
    </source>
</evidence>
<reference evidence="2 3" key="1">
    <citation type="submission" date="2018-03" db="EMBL/GenBank/DDBJ databases">
        <title>Whole genome sequencing of Histamine producing bacteria.</title>
        <authorList>
            <person name="Butler K."/>
        </authorList>
    </citation>
    <scope>NUCLEOTIDE SEQUENCE [LARGE SCALE GENOMIC DNA]</scope>
    <source>
        <strain evidence="2 3">ATCC 51761</strain>
    </source>
</reference>
<sequence>MAIVHVVSNVPNVERYQPDACIDILWPCECYTVMLLASTYCELNFLESTVLQLCALGMKDKTQIKYLLGLEHELVEFICDKLEQMCLIDERMTISAEGITLLKKVKNHAVDVVTVNIYWNKITRQFLPMIIQPVTTQQCSSDNREKLTLSIGNTGQQKNITAYHLSSDNHSVAPMEQLTERSILNIIERFKRLNRKNSLLSNIRSHRYPSQSQQINIITEGKEVFIHCLAFIPKGDDKPMVCDGFFSSYDVDLTKAFKHEYDLIKILKKSKKKFASKTSKDLAQQKKQRINLQKHYQEITEEIASDSFDRSALEEKKTLYINSVYALIEKKFTTMALQYREAEWKDHFTSNVHQNGRVITEFARQLDFTLLEADEYNNTINNKLVNPLFLVKIGSINYLNLTQPEMKPALAMLLLSATLSEQHPFKVMAETYPDLFQRLAKLHHYRNSLSHGDLAILEHISKHEFSKIHQLFTSIIDDEDMDIFVEHTTQPKWLQDDTRFIHREQLLALFGHYLIERVDNAVLKLMEQALSSANSNDGRLRVNALTGALQQSLFIANTVLISSEHKPKPANQYLQIVKKRWGNFLPENLLKTAGNNIKRAANGVDSTLGANLIIYLAYESDHNSKVLKKSDSQLVNQIAKLIEIRGHGGAVIGQQTELDKLEQTTFKFIHFLIENYCD</sequence>
<dbReference type="RefSeq" id="WP_107180426.1">
    <property type="nucleotide sequence ID" value="NZ_PYOP01000012.1"/>
</dbReference>
<organism evidence="2 3">
    <name type="scientific">Photobacterium iliopiscarium</name>
    <dbReference type="NCBI Taxonomy" id="56192"/>
    <lineage>
        <taxon>Bacteria</taxon>
        <taxon>Pseudomonadati</taxon>
        <taxon>Pseudomonadota</taxon>
        <taxon>Gammaproteobacteria</taxon>
        <taxon>Vibrionales</taxon>
        <taxon>Vibrionaceae</taxon>
        <taxon>Photobacterium</taxon>
    </lineage>
</organism>
<proteinExistence type="predicted"/>
<dbReference type="EMBL" id="PYOP01000012">
    <property type="protein sequence ID" value="PSW96638.1"/>
    <property type="molecule type" value="Genomic_DNA"/>
</dbReference>
<comment type="caution">
    <text evidence="2">The sequence shown here is derived from an EMBL/GenBank/DDBJ whole genome shotgun (WGS) entry which is preliminary data.</text>
</comment>
<dbReference type="Pfam" id="PF24409">
    <property type="entry name" value="wHTH-PRTase_assc"/>
    <property type="match status" value="1"/>
</dbReference>
<dbReference type="InterPro" id="IPR057055">
    <property type="entry name" value="wHTH-PRTase_assoc"/>
</dbReference>
<protein>
    <recommendedName>
        <fullName evidence="1">PRTase associated wHTH domain-containing protein</fullName>
    </recommendedName>
</protein>
<evidence type="ECO:0000313" key="3">
    <source>
        <dbReference type="Proteomes" id="UP000241190"/>
    </source>
</evidence>
<feature type="domain" description="PRTase associated wHTH" evidence="1">
    <location>
        <begin position="49"/>
        <end position="109"/>
    </location>
</feature>
<name>A0ABX5GSI5_9GAMM</name>
<keyword evidence="3" id="KW-1185">Reference proteome</keyword>